<dbReference type="GO" id="GO:0016020">
    <property type="term" value="C:membrane"/>
    <property type="evidence" value="ECO:0007669"/>
    <property type="project" value="TreeGrafter"/>
</dbReference>
<feature type="transmembrane region" description="Helical" evidence="1">
    <location>
        <begin position="232"/>
        <end position="252"/>
    </location>
</feature>
<dbReference type="OrthoDB" id="104711at2"/>
<dbReference type="PANTHER" id="PTHR19353">
    <property type="entry name" value="FATTY ACID DESATURASE 2"/>
    <property type="match status" value="1"/>
</dbReference>
<evidence type="ECO:0000313" key="4">
    <source>
        <dbReference type="Proteomes" id="UP000245429"/>
    </source>
</evidence>
<dbReference type="AlphaFoldDB" id="A0A2U8QRU6"/>
<dbReference type="GO" id="GO:0016717">
    <property type="term" value="F:oxidoreductase activity, acting on paired donors, with oxidation of a pair of donors resulting in the reduction of molecular oxygen to two molecules of water"/>
    <property type="evidence" value="ECO:0007669"/>
    <property type="project" value="TreeGrafter"/>
</dbReference>
<dbReference type="InterPro" id="IPR012171">
    <property type="entry name" value="Fatty_acid_desaturase"/>
</dbReference>
<evidence type="ECO:0000256" key="1">
    <source>
        <dbReference type="SAM" id="Phobius"/>
    </source>
</evidence>
<keyword evidence="4" id="KW-1185">Reference proteome</keyword>
<name>A0A2U8QRU6_9FLAO</name>
<gene>
    <name evidence="3" type="ORF">DI487_00875</name>
</gene>
<dbReference type="Proteomes" id="UP000245429">
    <property type="component" value="Chromosome"/>
</dbReference>
<accession>A0A2U8QRU6</accession>
<reference evidence="3 4" key="1">
    <citation type="submission" date="2018-05" db="EMBL/GenBank/DDBJ databases">
        <title>Flavobacterium sp. MEBiC07310.</title>
        <authorList>
            <person name="Baek K."/>
        </authorList>
    </citation>
    <scope>NUCLEOTIDE SEQUENCE [LARGE SCALE GENOMIC DNA]</scope>
    <source>
        <strain evidence="3 4">MEBiC07310</strain>
    </source>
</reference>
<dbReference type="GO" id="GO:0008610">
    <property type="term" value="P:lipid biosynthetic process"/>
    <property type="evidence" value="ECO:0007669"/>
    <property type="project" value="UniProtKB-ARBA"/>
</dbReference>
<evidence type="ECO:0000259" key="2">
    <source>
        <dbReference type="Pfam" id="PF00487"/>
    </source>
</evidence>
<evidence type="ECO:0000313" key="3">
    <source>
        <dbReference type="EMBL" id="AWM12565.1"/>
    </source>
</evidence>
<feature type="transmembrane region" description="Helical" evidence="1">
    <location>
        <begin position="66"/>
        <end position="86"/>
    </location>
</feature>
<feature type="transmembrane region" description="Helical" evidence="1">
    <location>
        <begin position="162"/>
        <end position="178"/>
    </location>
</feature>
<feature type="transmembrane region" description="Helical" evidence="1">
    <location>
        <begin position="206"/>
        <end position="225"/>
    </location>
</feature>
<feature type="transmembrane region" description="Helical" evidence="1">
    <location>
        <begin position="40"/>
        <end position="60"/>
    </location>
</feature>
<sequence>MDALKRPMFARASKDDFFKKLVKEVQETVLKNKKIQYKSIYKALGLLALFFVFYGCILLFGNSTPLLYTFYILMGWTMIVLFVNSFHDAAHGAVFFTPKQNRWFCYVLELFGSNSEIWIRRHIELHHPYPNVQNWDCDIKQSDLVRLFPNSKWYKFHKFQHIYMWFLYPFYTIIWLFSRDFKDFFGTKDNYLKRIYTIPVLEYVKLFAAKVFNIFYMLLIPYWVLDQQFSTVFLAWFVMHLLSSALGVVALISTHVDEHAVFPLPPEDGRFDLTWAEHQMLVTKDFSAGNPIADFLYGGFTHHVAHHLFPTVGHTYYPYITPIIKKYAAEYNLPYTCYPAIEAVKSHFYLLKNSGVGQNIFNSYEL</sequence>
<dbReference type="Pfam" id="PF00487">
    <property type="entry name" value="FA_desaturase"/>
    <property type="match status" value="1"/>
</dbReference>
<dbReference type="KEGG" id="fse:DI487_00875"/>
<keyword evidence="1" id="KW-1133">Transmembrane helix</keyword>
<protein>
    <submittedName>
        <fullName evidence="3">Fatty acid desaturase</fullName>
    </submittedName>
</protein>
<dbReference type="PANTHER" id="PTHR19353:SF19">
    <property type="entry name" value="DELTA(5) FATTY ACID DESATURASE C-RELATED"/>
    <property type="match status" value="1"/>
</dbReference>
<organism evidence="3 4">
    <name type="scientific">Flavobacterium sediminis</name>
    <dbReference type="NCBI Taxonomy" id="2201181"/>
    <lineage>
        <taxon>Bacteria</taxon>
        <taxon>Pseudomonadati</taxon>
        <taxon>Bacteroidota</taxon>
        <taxon>Flavobacteriia</taxon>
        <taxon>Flavobacteriales</taxon>
        <taxon>Flavobacteriaceae</taxon>
        <taxon>Flavobacterium</taxon>
    </lineage>
</organism>
<feature type="domain" description="Fatty acid desaturase" evidence="2">
    <location>
        <begin position="64"/>
        <end position="338"/>
    </location>
</feature>
<dbReference type="EMBL" id="CP029463">
    <property type="protein sequence ID" value="AWM12565.1"/>
    <property type="molecule type" value="Genomic_DNA"/>
</dbReference>
<keyword evidence="1" id="KW-0812">Transmembrane</keyword>
<proteinExistence type="predicted"/>
<dbReference type="InterPro" id="IPR005804">
    <property type="entry name" value="FA_desaturase_dom"/>
</dbReference>
<keyword evidence="1" id="KW-0472">Membrane</keyword>